<dbReference type="EMBL" id="FUYV01000014">
    <property type="protein sequence ID" value="SKC21601.1"/>
    <property type="molecule type" value="Genomic_DNA"/>
</dbReference>
<evidence type="ECO:0000313" key="2">
    <source>
        <dbReference type="Proteomes" id="UP000191055"/>
    </source>
</evidence>
<evidence type="ECO:0008006" key="3">
    <source>
        <dbReference type="Google" id="ProtNLM"/>
    </source>
</evidence>
<dbReference type="Proteomes" id="UP000191055">
    <property type="component" value="Unassembled WGS sequence"/>
</dbReference>
<organism evidence="1 2">
    <name type="scientific">Alkalitalea saponilacus</name>
    <dbReference type="NCBI Taxonomy" id="889453"/>
    <lineage>
        <taxon>Bacteria</taxon>
        <taxon>Pseudomonadati</taxon>
        <taxon>Bacteroidota</taxon>
        <taxon>Bacteroidia</taxon>
        <taxon>Marinilabiliales</taxon>
        <taxon>Marinilabiliaceae</taxon>
        <taxon>Alkalitalea</taxon>
    </lineage>
</organism>
<reference evidence="1 2" key="1">
    <citation type="submission" date="2017-02" db="EMBL/GenBank/DDBJ databases">
        <authorList>
            <person name="Peterson S.W."/>
        </authorList>
    </citation>
    <scope>NUCLEOTIDE SEQUENCE [LARGE SCALE GENOMIC DNA]</scope>
    <source>
        <strain evidence="1 2">DSM 24412</strain>
    </source>
</reference>
<dbReference type="InterPro" id="IPR027304">
    <property type="entry name" value="Trigger_fact/SurA_dom_sf"/>
</dbReference>
<evidence type="ECO:0000313" key="1">
    <source>
        <dbReference type="EMBL" id="SKC21601.1"/>
    </source>
</evidence>
<proteinExistence type="predicted"/>
<accession>A0A1T5HM37</accession>
<name>A0A1T5HM37_9BACT</name>
<dbReference type="SUPFAM" id="SSF109998">
    <property type="entry name" value="Triger factor/SurA peptide-binding domain-like"/>
    <property type="match status" value="1"/>
</dbReference>
<sequence length="294" mass="34274">MQNVPPAKGIVMKISNIIKLSFLILLVFGCGTTENGPDSKPIVTVGGVSLTRGELQAAVPDNISPQDSMAIAEDFIGRWIRNRLMLRQAELNLTSDEKNVEQLLEEYRTSLLVHLYQQKMLDQKHSPMVTSREIEEYYNSMRDNFRLHENIIQGVFIKVPINAPNQDQLRRWYRSGTGEDIVNMEAYSFQYARKYDQFIENWIPFSRINFNLPEPIVNEERFLRFSRHYETSDSQYNYYLAVYDYKLAGSTAPLGFVEDRIKAILLNKKRVEFLQQLGQDLYDEALREKIVSFH</sequence>
<gene>
    <name evidence="1" type="ORF">SAMN03080601_02449</name>
</gene>
<dbReference type="AlphaFoldDB" id="A0A1T5HM37"/>
<protein>
    <recommendedName>
        <fullName evidence="3">Peptidyl-prolyl cis-trans isomerase</fullName>
    </recommendedName>
</protein>
<dbReference type="STRING" id="889453.SAMN03080601_02449"/>
<keyword evidence="2" id="KW-1185">Reference proteome</keyword>